<keyword evidence="4" id="KW-0949">S-adenosyl-L-methionine</keyword>
<dbReference type="STRING" id="361077.A0A151ZHW8"/>
<dbReference type="InterPro" id="IPR029063">
    <property type="entry name" value="SAM-dependent_MTases_sf"/>
</dbReference>
<evidence type="ECO:0000256" key="5">
    <source>
        <dbReference type="ARBA" id="ARBA00022884"/>
    </source>
</evidence>
<dbReference type="GO" id="GO:0003723">
    <property type="term" value="F:RNA binding"/>
    <property type="evidence" value="ECO:0007669"/>
    <property type="project" value="UniProtKB-KW"/>
</dbReference>
<dbReference type="FunCoup" id="A0A151ZHW8">
    <property type="interactions" value="1"/>
</dbReference>
<proteinExistence type="predicted"/>
<sequence length="287" mass="33124">MTTAQLKTPIWQFKAYENWVKTILISELVETGNSLAEFYCGQGLDTGKWERSKIRKYYGFDHAKESLVESETKWLQRKQPYEAEFIEIDLTTDDINEKLREKETPQQTIEFDSVACFEGLQHSFLNQDTANQFIENASNRLKVGGYFFGIMPDSSSIWYKSQKEAATGSGLPTVKSALFNIDFDSDIFDFFGCKYHLSLKDGNTYTENLIHFPSFINLCKNHNLILVEATNLAEFYEENKKNYESKLQQARVLVGKGKIEPAQMDLISLYTTFIFVKEIIEPKLIKP</sequence>
<evidence type="ECO:0000256" key="3">
    <source>
        <dbReference type="ARBA" id="ARBA00022679"/>
    </source>
</evidence>
<dbReference type="Pfam" id="PF03291">
    <property type="entry name" value="mRNA_G-N7_MeTrfase"/>
    <property type="match status" value="1"/>
</dbReference>
<keyword evidence="3" id="KW-0808">Transferase</keyword>
<dbReference type="AlphaFoldDB" id="A0A151ZHW8"/>
<dbReference type="InParanoid" id="A0A151ZHW8"/>
<dbReference type="PANTHER" id="PTHR12189">
    <property type="entry name" value="MRNA GUANINE-7- METHYLTRANSFERASE"/>
    <property type="match status" value="1"/>
</dbReference>
<dbReference type="OMA" id="LDEMEWQ"/>
<evidence type="ECO:0000313" key="10">
    <source>
        <dbReference type="EMBL" id="KYQ93507.1"/>
    </source>
</evidence>
<dbReference type="EMBL" id="LODT01000028">
    <property type="protein sequence ID" value="KYQ93507.1"/>
    <property type="molecule type" value="Genomic_DNA"/>
</dbReference>
<feature type="domain" description="MRNA cap 0 methyltransferase" evidence="9">
    <location>
        <begin position="8"/>
        <end position="278"/>
    </location>
</feature>
<reference evidence="10 11" key="1">
    <citation type="submission" date="2015-12" db="EMBL/GenBank/DDBJ databases">
        <title>Dictyostelia acquired genes for synthesis and detection of signals that induce cell-type specialization by lateral gene transfer from prokaryotes.</title>
        <authorList>
            <person name="Gloeckner G."/>
            <person name="Schaap P."/>
        </authorList>
    </citation>
    <scope>NUCLEOTIDE SEQUENCE [LARGE SCALE GENOMIC DNA]</scope>
    <source>
        <strain evidence="10 11">TK</strain>
    </source>
</reference>
<evidence type="ECO:0000259" key="9">
    <source>
        <dbReference type="PROSITE" id="PS51562"/>
    </source>
</evidence>
<evidence type="ECO:0000313" key="11">
    <source>
        <dbReference type="Proteomes" id="UP000076078"/>
    </source>
</evidence>
<dbReference type="GO" id="GO:0004482">
    <property type="term" value="F:mRNA 5'-cap (guanine-N7-)-methyltransferase activity"/>
    <property type="evidence" value="ECO:0007669"/>
    <property type="project" value="UniProtKB-EC"/>
</dbReference>
<dbReference type="InterPro" id="IPR004971">
    <property type="entry name" value="mRNA_G-N7_MeTrfase_dom"/>
</dbReference>
<dbReference type="Proteomes" id="UP000076078">
    <property type="component" value="Unassembled WGS sequence"/>
</dbReference>
<organism evidence="10 11">
    <name type="scientific">Tieghemostelium lacteum</name>
    <name type="common">Slime mold</name>
    <name type="synonym">Dictyostelium lacteum</name>
    <dbReference type="NCBI Taxonomy" id="361077"/>
    <lineage>
        <taxon>Eukaryota</taxon>
        <taxon>Amoebozoa</taxon>
        <taxon>Evosea</taxon>
        <taxon>Eumycetozoa</taxon>
        <taxon>Dictyostelia</taxon>
        <taxon>Dictyosteliales</taxon>
        <taxon>Raperosteliaceae</taxon>
        <taxon>Tieghemostelium</taxon>
    </lineage>
</organism>
<evidence type="ECO:0000256" key="7">
    <source>
        <dbReference type="ARBA" id="ARBA00044712"/>
    </source>
</evidence>
<dbReference type="PROSITE" id="PS51562">
    <property type="entry name" value="RNA_CAP0_MT"/>
    <property type="match status" value="1"/>
</dbReference>
<dbReference type="PANTHER" id="PTHR12189:SF3">
    <property type="entry name" value="MRNA (GUANINE-N(7))-METHYLTRANSFERASE"/>
    <property type="match status" value="1"/>
</dbReference>
<accession>A0A151ZHW8</accession>
<dbReference type="EC" id="2.1.1.56" evidence="1"/>
<gene>
    <name evidence="10" type="ORF">DLAC_06204</name>
</gene>
<evidence type="ECO:0000256" key="2">
    <source>
        <dbReference type="ARBA" id="ARBA00022603"/>
    </source>
</evidence>
<protein>
    <recommendedName>
        <fullName evidence="1">mRNA (guanine-N(7))-methyltransferase</fullName>
        <ecNumber evidence="1">2.1.1.56</ecNumber>
    </recommendedName>
</protein>
<dbReference type="Gene3D" id="3.40.50.150">
    <property type="entry name" value="Vaccinia Virus protein VP39"/>
    <property type="match status" value="1"/>
</dbReference>
<keyword evidence="6" id="KW-0506">mRNA capping</keyword>
<keyword evidence="5" id="KW-0694">RNA-binding</keyword>
<keyword evidence="6" id="KW-0507">mRNA processing</keyword>
<dbReference type="GO" id="GO:0005634">
    <property type="term" value="C:nucleus"/>
    <property type="evidence" value="ECO:0007669"/>
    <property type="project" value="TreeGrafter"/>
</dbReference>
<keyword evidence="11" id="KW-1185">Reference proteome</keyword>
<comment type="catalytic activity">
    <reaction evidence="7">
        <text>a 5'-end (5'-triphosphoguanosine)-ribonucleoside in mRNA + S-adenosyl-L-methionine = a 5'-end (N(7)-methyl 5'-triphosphoguanosine)-ribonucleoside in mRNA + S-adenosyl-L-homocysteine</text>
        <dbReference type="Rhea" id="RHEA:67008"/>
        <dbReference type="Rhea" id="RHEA-COMP:17166"/>
        <dbReference type="Rhea" id="RHEA-COMP:17167"/>
        <dbReference type="ChEBI" id="CHEBI:57856"/>
        <dbReference type="ChEBI" id="CHEBI:59789"/>
        <dbReference type="ChEBI" id="CHEBI:156461"/>
        <dbReference type="ChEBI" id="CHEBI:167617"/>
        <dbReference type="EC" id="2.1.1.56"/>
    </reaction>
</comment>
<comment type="caution">
    <text evidence="10">The sequence shown here is derived from an EMBL/GenBank/DDBJ whole genome shotgun (WGS) entry which is preliminary data.</text>
</comment>
<dbReference type="SUPFAM" id="SSF53335">
    <property type="entry name" value="S-adenosyl-L-methionine-dependent methyltransferases"/>
    <property type="match status" value="1"/>
</dbReference>
<dbReference type="InterPro" id="IPR039753">
    <property type="entry name" value="RG7MT1"/>
</dbReference>
<keyword evidence="2" id="KW-0489">Methyltransferase</keyword>
<evidence type="ECO:0000256" key="1">
    <source>
        <dbReference type="ARBA" id="ARBA00011926"/>
    </source>
</evidence>
<name>A0A151ZHW8_TIELA</name>
<evidence type="ECO:0000256" key="6">
    <source>
        <dbReference type="ARBA" id="ARBA00023042"/>
    </source>
</evidence>
<evidence type="ECO:0000256" key="8">
    <source>
        <dbReference type="SAM" id="Coils"/>
    </source>
</evidence>
<feature type="coiled-coil region" evidence="8">
    <location>
        <begin position="226"/>
        <end position="253"/>
    </location>
</feature>
<evidence type="ECO:0000256" key="4">
    <source>
        <dbReference type="ARBA" id="ARBA00022691"/>
    </source>
</evidence>
<keyword evidence="8" id="KW-0175">Coiled coil</keyword>
<dbReference type="OrthoDB" id="10248867at2759"/>